<evidence type="ECO:0000256" key="1">
    <source>
        <dbReference type="ARBA" id="ARBA00022485"/>
    </source>
</evidence>
<evidence type="ECO:0000256" key="2">
    <source>
        <dbReference type="ARBA" id="ARBA00022490"/>
    </source>
</evidence>
<feature type="binding site" evidence="8">
    <location>
        <position position="78"/>
    </location>
    <ligand>
        <name>[4Fe-4S] cluster</name>
        <dbReference type="ChEBI" id="CHEBI:49883"/>
        <label>1</label>
    </ligand>
</feature>
<dbReference type="InterPro" id="IPR020612">
    <property type="entry name" value="Methylthiotransferase_CS"/>
</dbReference>
<dbReference type="PROSITE" id="PS51449">
    <property type="entry name" value="MTTASE_N"/>
    <property type="match status" value="1"/>
</dbReference>
<dbReference type="InterPro" id="IPR038135">
    <property type="entry name" value="Methylthiotransferase_N_sf"/>
</dbReference>
<dbReference type="InterPro" id="IPR012340">
    <property type="entry name" value="NA-bd_OB-fold"/>
</dbReference>
<keyword evidence="5 8" id="KW-0479">Metal-binding</keyword>
<keyword evidence="12" id="KW-0687">Ribonucleoprotein</keyword>
<feature type="domain" description="MTTase N-terminal" evidence="10">
    <location>
        <begin position="1"/>
        <end position="115"/>
    </location>
</feature>
<organism evidence="12 13">
    <name type="scientific">Persephonella hydrogeniphila</name>
    <dbReference type="NCBI Taxonomy" id="198703"/>
    <lineage>
        <taxon>Bacteria</taxon>
        <taxon>Pseudomonadati</taxon>
        <taxon>Aquificota</taxon>
        <taxon>Aquificia</taxon>
        <taxon>Aquificales</taxon>
        <taxon>Hydrogenothermaceae</taxon>
        <taxon>Persephonella</taxon>
    </lineage>
</organism>
<feature type="binding site" evidence="8">
    <location>
        <position position="10"/>
    </location>
    <ligand>
        <name>[4Fe-4S] cluster</name>
        <dbReference type="ChEBI" id="CHEBI:49883"/>
        <label>1</label>
    </ligand>
</feature>
<evidence type="ECO:0000259" key="11">
    <source>
        <dbReference type="PROSITE" id="PS51918"/>
    </source>
</evidence>
<dbReference type="InterPro" id="IPR013848">
    <property type="entry name" value="Methylthiotransferase_N"/>
</dbReference>
<name>A0A285NC57_9AQUI</name>
<feature type="binding site" evidence="8">
    <location>
        <position position="46"/>
    </location>
    <ligand>
        <name>[4Fe-4S] cluster</name>
        <dbReference type="ChEBI" id="CHEBI:49883"/>
        <label>1</label>
    </ligand>
</feature>
<dbReference type="GO" id="GO:0035599">
    <property type="term" value="F:aspartic acid methylthiotransferase activity"/>
    <property type="evidence" value="ECO:0007669"/>
    <property type="project" value="TreeGrafter"/>
</dbReference>
<dbReference type="AlphaFoldDB" id="A0A285NC57"/>
<dbReference type="SMART" id="SM00729">
    <property type="entry name" value="Elp3"/>
    <property type="match status" value="1"/>
</dbReference>
<evidence type="ECO:0000256" key="7">
    <source>
        <dbReference type="ARBA" id="ARBA00023014"/>
    </source>
</evidence>
<feature type="binding site" evidence="8">
    <location>
        <position position="148"/>
    </location>
    <ligand>
        <name>[4Fe-4S] cluster</name>
        <dbReference type="ChEBI" id="CHEBI:49883"/>
        <label>2</label>
        <note>4Fe-4S-S-AdoMet</note>
    </ligand>
</feature>
<dbReference type="InterPro" id="IPR023404">
    <property type="entry name" value="rSAM_horseshoe"/>
</dbReference>
<evidence type="ECO:0000256" key="4">
    <source>
        <dbReference type="ARBA" id="ARBA00022691"/>
    </source>
</evidence>
<comment type="subcellular location">
    <subcellularLocation>
        <location evidence="8">Cytoplasm</location>
    </subcellularLocation>
</comment>
<evidence type="ECO:0000313" key="13">
    <source>
        <dbReference type="Proteomes" id="UP000219036"/>
    </source>
</evidence>
<dbReference type="EMBL" id="OBEI01000002">
    <property type="protein sequence ID" value="SNZ07082.1"/>
    <property type="molecule type" value="Genomic_DNA"/>
</dbReference>
<feature type="binding site" evidence="8">
    <location>
        <position position="145"/>
    </location>
    <ligand>
        <name>[4Fe-4S] cluster</name>
        <dbReference type="ChEBI" id="CHEBI:49883"/>
        <label>2</label>
        <note>4Fe-4S-S-AdoMet</note>
    </ligand>
</feature>
<dbReference type="GO" id="GO:0051539">
    <property type="term" value="F:4 iron, 4 sulfur cluster binding"/>
    <property type="evidence" value="ECO:0007669"/>
    <property type="project" value="UniProtKB-UniRule"/>
</dbReference>
<dbReference type="Gene3D" id="3.40.50.12160">
    <property type="entry name" value="Methylthiotransferase, N-terminal domain"/>
    <property type="match status" value="1"/>
</dbReference>
<keyword evidence="1 8" id="KW-0004">4Fe-4S</keyword>
<dbReference type="NCBIfam" id="TIGR00089">
    <property type="entry name" value="MiaB/RimO family radical SAM methylthiotransferase"/>
    <property type="match status" value="1"/>
</dbReference>
<dbReference type="InterPro" id="IPR006638">
    <property type="entry name" value="Elp3/MiaA/NifB-like_rSAM"/>
</dbReference>
<comment type="similarity">
    <text evidence="8">Belongs to the methylthiotransferase family. RimO subfamily.</text>
</comment>
<comment type="function">
    <text evidence="8">Catalyzes the methylthiolation of an aspartic acid residue of ribosomal protein uS12.</text>
</comment>
<gene>
    <name evidence="8" type="primary">rimO</name>
    <name evidence="12" type="ORF">SAMN06265182_0911</name>
</gene>
<reference evidence="13" key="1">
    <citation type="submission" date="2017-09" db="EMBL/GenBank/DDBJ databases">
        <authorList>
            <person name="Varghese N."/>
            <person name="Submissions S."/>
        </authorList>
    </citation>
    <scope>NUCLEOTIDE SEQUENCE [LARGE SCALE GENOMIC DNA]</scope>
    <source>
        <strain evidence="13">DSM 15103</strain>
    </source>
</reference>
<dbReference type="Pfam" id="PF18693">
    <property type="entry name" value="TRAM_2"/>
    <property type="match status" value="1"/>
</dbReference>
<evidence type="ECO:0000256" key="5">
    <source>
        <dbReference type="ARBA" id="ARBA00022723"/>
    </source>
</evidence>
<keyword evidence="13" id="KW-1185">Reference proteome</keyword>
<comment type="cofactor">
    <cofactor evidence="8">
        <name>[4Fe-4S] cluster</name>
        <dbReference type="ChEBI" id="CHEBI:49883"/>
    </cofactor>
    <text evidence="8">Binds 2 [4Fe-4S] clusters. One cluster is coordinated with 3 cysteines and an exchangeable S-adenosyl-L-methionine.</text>
</comment>
<proteinExistence type="inferred from homology"/>
<dbReference type="Pfam" id="PF04055">
    <property type="entry name" value="Radical_SAM"/>
    <property type="match status" value="1"/>
</dbReference>
<dbReference type="SFLD" id="SFLDG01061">
    <property type="entry name" value="methylthiotransferase"/>
    <property type="match status" value="1"/>
</dbReference>
<evidence type="ECO:0000313" key="12">
    <source>
        <dbReference type="EMBL" id="SNZ07082.1"/>
    </source>
</evidence>
<dbReference type="InterPro" id="IPR058240">
    <property type="entry name" value="rSAM_sf"/>
</dbReference>
<keyword evidence="2 8" id="KW-0963">Cytoplasm</keyword>
<dbReference type="CDD" id="cd01335">
    <property type="entry name" value="Radical_SAM"/>
    <property type="match status" value="1"/>
</dbReference>
<dbReference type="FunFam" id="3.80.30.20:FF:000001">
    <property type="entry name" value="tRNA-2-methylthio-N(6)-dimethylallyladenosine synthase 2"/>
    <property type="match status" value="1"/>
</dbReference>
<dbReference type="Gene3D" id="3.80.30.20">
    <property type="entry name" value="tm_1862 like domain"/>
    <property type="match status" value="1"/>
</dbReference>
<dbReference type="InterPro" id="IPR002792">
    <property type="entry name" value="TRAM_dom"/>
</dbReference>
<dbReference type="OrthoDB" id="9805215at2"/>
<dbReference type="GO" id="GO:0103039">
    <property type="term" value="F:protein methylthiotransferase activity"/>
    <property type="evidence" value="ECO:0007669"/>
    <property type="project" value="UniProtKB-EC"/>
</dbReference>
<dbReference type="Proteomes" id="UP000219036">
    <property type="component" value="Unassembled WGS sequence"/>
</dbReference>
<dbReference type="Gene3D" id="2.40.50.140">
    <property type="entry name" value="Nucleic acid-binding proteins"/>
    <property type="match status" value="1"/>
</dbReference>
<keyword evidence="12" id="KW-0689">Ribosomal protein</keyword>
<evidence type="ECO:0000256" key="3">
    <source>
        <dbReference type="ARBA" id="ARBA00022679"/>
    </source>
</evidence>
<dbReference type="GO" id="GO:0005829">
    <property type="term" value="C:cytosol"/>
    <property type="evidence" value="ECO:0007669"/>
    <property type="project" value="TreeGrafter"/>
</dbReference>
<dbReference type="SUPFAM" id="SSF102114">
    <property type="entry name" value="Radical SAM enzymes"/>
    <property type="match status" value="1"/>
</dbReference>
<dbReference type="HAMAP" id="MF_01865">
    <property type="entry name" value="MTTase_RimO"/>
    <property type="match status" value="1"/>
</dbReference>
<dbReference type="PROSITE" id="PS01278">
    <property type="entry name" value="MTTASE_RADICAL"/>
    <property type="match status" value="1"/>
</dbReference>
<dbReference type="EC" id="2.8.4.4" evidence="8"/>
<evidence type="ECO:0000259" key="10">
    <source>
        <dbReference type="PROSITE" id="PS51449"/>
    </source>
</evidence>
<keyword evidence="7 8" id="KW-0411">Iron-sulfur</keyword>
<dbReference type="InterPro" id="IPR005839">
    <property type="entry name" value="Methylthiotransferase"/>
</dbReference>
<keyword evidence="6 8" id="KW-0408">Iron</keyword>
<dbReference type="PROSITE" id="PS51918">
    <property type="entry name" value="RADICAL_SAM"/>
    <property type="match status" value="1"/>
</dbReference>
<dbReference type="GO" id="GO:0046872">
    <property type="term" value="F:metal ion binding"/>
    <property type="evidence" value="ECO:0007669"/>
    <property type="project" value="UniProtKB-KW"/>
</dbReference>
<dbReference type="SFLD" id="SFLDG01082">
    <property type="entry name" value="B12-binding_domain_containing"/>
    <property type="match status" value="1"/>
</dbReference>
<dbReference type="SFLD" id="SFLDF00274">
    <property type="entry name" value="ribosomal_protein_S12_methylth"/>
    <property type="match status" value="1"/>
</dbReference>
<dbReference type="InterPro" id="IPR007197">
    <property type="entry name" value="rSAM"/>
</dbReference>
<protein>
    <recommendedName>
        <fullName evidence="8">Ribosomal protein uS12 methylthiotransferase RimO</fullName>
        <shortName evidence="8">uS12 MTTase</shortName>
        <shortName evidence="8">uS12 methylthiotransferase</shortName>
        <ecNumber evidence="8">2.8.4.4</ecNumber>
    </recommendedName>
    <alternativeName>
        <fullName evidence="8">Ribosomal protein uS12 (aspartate-C(3))-methylthiotransferase</fullName>
    </alternativeName>
    <alternativeName>
        <fullName evidence="8">Ribosome maturation factor RimO</fullName>
    </alternativeName>
</protein>
<dbReference type="PROSITE" id="PS50926">
    <property type="entry name" value="TRAM"/>
    <property type="match status" value="1"/>
</dbReference>
<feature type="domain" description="Radical SAM core" evidence="11">
    <location>
        <begin position="127"/>
        <end position="358"/>
    </location>
</feature>
<dbReference type="NCBIfam" id="TIGR01125">
    <property type="entry name" value="30S ribosomal protein S12 methylthiotransferase RimO"/>
    <property type="match status" value="1"/>
</dbReference>
<evidence type="ECO:0000259" key="9">
    <source>
        <dbReference type="PROSITE" id="PS50926"/>
    </source>
</evidence>
<keyword evidence="3 8" id="KW-0808">Transferase</keyword>
<dbReference type="GO" id="GO:0006400">
    <property type="term" value="P:tRNA modification"/>
    <property type="evidence" value="ECO:0007669"/>
    <property type="project" value="InterPro"/>
</dbReference>
<accession>A0A285NC57</accession>
<dbReference type="PANTHER" id="PTHR43837">
    <property type="entry name" value="RIBOSOMAL PROTEIN S12 METHYLTHIOTRANSFERASE RIMO"/>
    <property type="match status" value="1"/>
</dbReference>
<dbReference type="PANTHER" id="PTHR43837:SF1">
    <property type="entry name" value="RIBOSOMAL PROTEIN US12 METHYLTHIOTRANSFERASE RIMO"/>
    <property type="match status" value="1"/>
</dbReference>
<evidence type="ECO:0000256" key="6">
    <source>
        <dbReference type="ARBA" id="ARBA00023004"/>
    </source>
</evidence>
<dbReference type="Pfam" id="PF00919">
    <property type="entry name" value="UPF0004"/>
    <property type="match status" value="1"/>
</dbReference>
<sequence length="430" mass="49620">MKIGVISLGCPKNLVDTETVLGKLKAGKAEIVPELEEAEVILINTCGFIDRAKEESIDTILEISKLKEKGKKIVVTGCLVERYKDQLEKEIPEVDMFINLKEELLIPEKLGIKVPEEFDIYKNRVLATPSHTAYLKISEGCDHTCAFCAIPQIRGRHRSRPIKDIVEEAKALADRGVKEINIVSQDTGFYGIDLYGEPKLWELIKKIEKIQGIKWIRLYYLYPTTVDEDFFKKMVDSEKVVKYFEMPIQHSEDKILKDMMRGYRKNRIEKIIEWKEKYIPEAAVRSAVIVGFPTEKEKDFEAMRRFISDAKFDWLGVFTYSHEEGTVAYEKFEDSIPEEEKLRRKNEIDAIQEKITEEKNRQLIGKELDVLIDGFSEEWETLPVGRTYRSAFEIDGITYIETEEPVKIGEFAKVKIKDVVDTVDTVGEAL</sequence>
<comment type="catalytic activity">
    <reaction evidence="8">
        <text>L-aspartate(89)-[ribosomal protein uS12]-hydrogen + (sulfur carrier)-SH + AH2 + 2 S-adenosyl-L-methionine = 3-methylsulfanyl-L-aspartate(89)-[ribosomal protein uS12]-hydrogen + (sulfur carrier)-H + 5'-deoxyadenosine + L-methionine + A + S-adenosyl-L-homocysteine + 2 H(+)</text>
        <dbReference type="Rhea" id="RHEA:37087"/>
        <dbReference type="Rhea" id="RHEA-COMP:10460"/>
        <dbReference type="Rhea" id="RHEA-COMP:10461"/>
        <dbReference type="Rhea" id="RHEA-COMP:14737"/>
        <dbReference type="Rhea" id="RHEA-COMP:14739"/>
        <dbReference type="ChEBI" id="CHEBI:13193"/>
        <dbReference type="ChEBI" id="CHEBI:15378"/>
        <dbReference type="ChEBI" id="CHEBI:17319"/>
        <dbReference type="ChEBI" id="CHEBI:17499"/>
        <dbReference type="ChEBI" id="CHEBI:29917"/>
        <dbReference type="ChEBI" id="CHEBI:29961"/>
        <dbReference type="ChEBI" id="CHEBI:57844"/>
        <dbReference type="ChEBI" id="CHEBI:57856"/>
        <dbReference type="ChEBI" id="CHEBI:59789"/>
        <dbReference type="ChEBI" id="CHEBI:64428"/>
        <dbReference type="ChEBI" id="CHEBI:73599"/>
        <dbReference type="EC" id="2.8.4.4"/>
    </reaction>
</comment>
<evidence type="ECO:0000256" key="8">
    <source>
        <dbReference type="HAMAP-Rule" id="MF_01865"/>
    </source>
</evidence>
<keyword evidence="4 8" id="KW-0949">S-adenosyl-L-methionine</keyword>
<dbReference type="SFLD" id="SFLDS00029">
    <property type="entry name" value="Radical_SAM"/>
    <property type="match status" value="1"/>
</dbReference>
<feature type="binding site" evidence="8">
    <location>
        <position position="141"/>
    </location>
    <ligand>
        <name>[4Fe-4S] cluster</name>
        <dbReference type="ChEBI" id="CHEBI:49883"/>
        <label>2</label>
        <note>4Fe-4S-S-AdoMet</note>
    </ligand>
</feature>
<dbReference type="GO" id="GO:0005840">
    <property type="term" value="C:ribosome"/>
    <property type="evidence" value="ECO:0007669"/>
    <property type="project" value="UniProtKB-KW"/>
</dbReference>
<feature type="domain" description="TRAM" evidence="9">
    <location>
        <begin position="361"/>
        <end position="430"/>
    </location>
</feature>
<dbReference type="InterPro" id="IPR005840">
    <property type="entry name" value="Ribosomal_uS12_MeSTrfase_RimO"/>
</dbReference>
<dbReference type="RefSeq" id="WP_097000080.1">
    <property type="nucleotide sequence ID" value="NZ_OBEI01000002.1"/>
</dbReference>